<evidence type="ECO:0000259" key="1">
    <source>
        <dbReference type="Pfam" id="PF25273"/>
    </source>
</evidence>
<sequence>MKLSISSSRSAADVCGPPRHALFGRTICQRAFKKLLGLGSTRYTKLRRAALSNLCAPIDGRTLPRQFLLKTKTDSLRKRALVTEFLEWLYNAVSEPIPEAKGDLVNKRKAHDEEQEPASAVMKFRRFRGRRPKLARIVNRACKDPSRLRMLPPGSYTDYLNMLRARHPPERISLKLFSACGVCTRHKLIISKLGNDRAARDSQMREFVAHLQRQYRDRTHYWAARSASCLPMAPSGKRTVCFVTDAIDHAKFRFPRSRIFRSKDLSNYVRPCMDMSAVLGHGSLVHLYLSEPYVRKDSSWCCEILSHAVHCLPFDTRGCELIVQSDNCSRETKNNSLCRWSACLVGLHTVSRLELRFLATGHSHEDVDQFFSMVASMLERSPELHPPQQFVTTLEGWLQDKSVREHDPLRSVMKVDQVRDWSHGKKSQDPYDMIAAADHLEKLASGDFERGPLLDVSRSDLDLLGLWEETIAKFLRWQEDTFMRVPDLSVWEKASSIAEAYKIGRSESTAAHNLLNNVDPAIVSWLTSLVQRWTLNKFLTHDAIAQGAFNRETCTATSCMTAWQAQLLNTLEVVELLCNRMDSDFSSTGLKFRKPYTFNQVESSLHLYSSDSYRLKSCISMTCEPVAW</sequence>
<reference evidence="2 3" key="1">
    <citation type="submission" date="2024-02" db="EMBL/GenBank/DDBJ databases">
        <authorList>
            <person name="Chen Y."/>
            <person name="Shah S."/>
            <person name="Dougan E. K."/>
            <person name="Thang M."/>
            <person name="Chan C."/>
        </authorList>
    </citation>
    <scope>NUCLEOTIDE SEQUENCE [LARGE SCALE GENOMIC DNA]</scope>
</reference>
<accession>A0ABP0NWW2</accession>
<feature type="domain" description="DUF7869" evidence="1">
    <location>
        <begin position="276"/>
        <end position="399"/>
    </location>
</feature>
<keyword evidence="3" id="KW-1185">Reference proteome</keyword>
<evidence type="ECO:0000313" key="3">
    <source>
        <dbReference type="Proteomes" id="UP001642484"/>
    </source>
</evidence>
<dbReference type="InterPro" id="IPR057191">
    <property type="entry name" value="DUF7869"/>
</dbReference>
<evidence type="ECO:0000313" key="2">
    <source>
        <dbReference type="EMBL" id="CAK9066935.1"/>
    </source>
</evidence>
<dbReference type="Pfam" id="PF25273">
    <property type="entry name" value="DUF7869"/>
    <property type="match status" value="1"/>
</dbReference>
<proteinExistence type="predicted"/>
<comment type="caution">
    <text evidence="2">The sequence shown here is derived from an EMBL/GenBank/DDBJ whole genome shotgun (WGS) entry which is preliminary data.</text>
</comment>
<name>A0ABP0NWW2_9DINO</name>
<protein>
    <recommendedName>
        <fullName evidence="1">DUF7869 domain-containing protein</fullName>
    </recommendedName>
</protein>
<dbReference type="EMBL" id="CAXAMN010022151">
    <property type="protein sequence ID" value="CAK9066935.1"/>
    <property type="molecule type" value="Genomic_DNA"/>
</dbReference>
<dbReference type="PANTHER" id="PTHR33153">
    <property type="entry name" value="MYND-TYPE DOMAIN-CONTAINING PROTEIN"/>
    <property type="match status" value="1"/>
</dbReference>
<dbReference type="Proteomes" id="UP001642484">
    <property type="component" value="Unassembled WGS sequence"/>
</dbReference>
<gene>
    <name evidence="2" type="ORF">CCMP2556_LOCUS32897</name>
</gene>
<organism evidence="2 3">
    <name type="scientific">Durusdinium trenchii</name>
    <dbReference type="NCBI Taxonomy" id="1381693"/>
    <lineage>
        <taxon>Eukaryota</taxon>
        <taxon>Sar</taxon>
        <taxon>Alveolata</taxon>
        <taxon>Dinophyceae</taxon>
        <taxon>Suessiales</taxon>
        <taxon>Symbiodiniaceae</taxon>
        <taxon>Durusdinium</taxon>
    </lineage>
</organism>
<dbReference type="PANTHER" id="PTHR33153:SF3">
    <property type="entry name" value="TRAFFICKING PROTEIN PARTICLE COMPLEX SUBUNIT 11 DOMAIN-CONTAINING PROTEIN"/>
    <property type="match status" value="1"/>
</dbReference>